<comment type="caution">
    <text evidence="2">The sequence shown here is derived from an EMBL/GenBank/DDBJ whole genome shotgun (WGS) entry which is preliminary data.</text>
</comment>
<evidence type="ECO:0000313" key="2">
    <source>
        <dbReference type="EMBL" id="CAF4476853.1"/>
    </source>
</evidence>
<feature type="compositionally biased region" description="Polar residues" evidence="1">
    <location>
        <begin position="150"/>
        <end position="175"/>
    </location>
</feature>
<proteinExistence type="predicted"/>
<feature type="compositionally biased region" description="Low complexity" evidence="1">
    <location>
        <begin position="95"/>
        <end position="123"/>
    </location>
</feature>
<feature type="region of interest" description="Disordered" evidence="1">
    <location>
        <begin position="1"/>
        <end position="175"/>
    </location>
</feature>
<accession>A0A8S2X5A9</accession>
<dbReference type="AlphaFoldDB" id="A0A8S2X5A9"/>
<dbReference type="Proteomes" id="UP000682733">
    <property type="component" value="Unassembled WGS sequence"/>
</dbReference>
<reference evidence="2" key="1">
    <citation type="submission" date="2021-02" db="EMBL/GenBank/DDBJ databases">
        <authorList>
            <person name="Nowell W R."/>
        </authorList>
    </citation>
    <scope>NUCLEOTIDE SEQUENCE</scope>
</reference>
<organism evidence="2 3">
    <name type="scientific">Didymodactylos carnosus</name>
    <dbReference type="NCBI Taxonomy" id="1234261"/>
    <lineage>
        <taxon>Eukaryota</taxon>
        <taxon>Metazoa</taxon>
        <taxon>Spiralia</taxon>
        <taxon>Gnathifera</taxon>
        <taxon>Rotifera</taxon>
        <taxon>Eurotatoria</taxon>
        <taxon>Bdelloidea</taxon>
        <taxon>Philodinida</taxon>
        <taxon>Philodinidae</taxon>
        <taxon>Didymodactylos</taxon>
    </lineage>
</organism>
<gene>
    <name evidence="2" type="ORF">TMI583_LOCUS46964</name>
</gene>
<name>A0A8S2X5A9_9BILA</name>
<feature type="compositionally biased region" description="Polar residues" evidence="1">
    <location>
        <begin position="1"/>
        <end position="24"/>
    </location>
</feature>
<feature type="compositionally biased region" description="Low complexity" evidence="1">
    <location>
        <begin position="25"/>
        <end position="36"/>
    </location>
</feature>
<dbReference type="EMBL" id="CAJOBA010089210">
    <property type="protein sequence ID" value="CAF4476853.1"/>
    <property type="molecule type" value="Genomic_DNA"/>
</dbReference>
<sequence length="175" mass="19261">PIRRSSFAQNQTSAPPVTTQTRARSQSSPIQQINSSMVETVAATTTNYHPSLIHQPPGAEDEEVLNNSFGYEYKHESNRSTPTNNQQNSPPPSVSQPSTSQPPAQPSSSLPSQQEQQPSRSYSAPAAVNRPTTNRGSTLRRVITRGRRGLNTQQRRNTSLSDASVDHQQQQQTRT</sequence>
<protein>
    <submittedName>
        <fullName evidence="2">Uncharacterized protein</fullName>
    </submittedName>
</protein>
<feature type="non-terminal residue" evidence="2">
    <location>
        <position position="1"/>
    </location>
</feature>
<feature type="non-terminal residue" evidence="2">
    <location>
        <position position="175"/>
    </location>
</feature>
<evidence type="ECO:0000313" key="3">
    <source>
        <dbReference type="Proteomes" id="UP000682733"/>
    </source>
</evidence>
<evidence type="ECO:0000256" key="1">
    <source>
        <dbReference type="SAM" id="MobiDB-lite"/>
    </source>
</evidence>